<dbReference type="RefSeq" id="XP_040695228.1">
    <property type="nucleotide sequence ID" value="XM_040834157.1"/>
</dbReference>
<feature type="transmembrane region" description="Helical" evidence="1">
    <location>
        <begin position="32"/>
        <end position="53"/>
    </location>
</feature>
<accession>A0A1L9S313</accession>
<gene>
    <name evidence="2" type="ORF">ASPWEDRAFT_35120</name>
</gene>
<keyword evidence="3" id="KW-1185">Reference proteome</keyword>
<keyword evidence="1" id="KW-1133">Transmembrane helix</keyword>
<name>A0A1L9S313_ASPWE</name>
<proteinExistence type="predicted"/>
<dbReference type="GeneID" id="63750005"/>
<sequence>MPFTARNARHSFYSDWLLANTVLFFRHTKYTWAWLVTLLVFELTPATICPIVVSLKGATSFELLISGHSY</sequence>
<keyword evidence="1" id="KW-0812">Transmembrane</keyword>
<reference evidence="3" key="1">
    <citation type="journal article" date="2017" name="Genome Biol.">
        <title>Comparative genomics reveals high biological diversity and specific adaptations in the industrially and medically important fungal genus Aspergillus.</title>
        <authorList>
            <person name="de Vries R.P."/>
            <person name="Riley R."/>
            <person name="Wiebenga A."/>
            <person name="Aguilar-Osorio G."/>
            <person name="Amillis S."/>
            <person name="Uchima C.A."/>
            <person name="Anderluh G."/>
            <person name="Asadollahi M."/>
            <person name="Askin M."/>
            <person name="Barry K."/>
            <person name="Battaglia E."/>
            <person name="Bayram O."/>
            <person name="Benocci T."/>
            <person name="Braus-Stromeyer S.A."/>
            <person name="Caldana C."/>
            <person name="Canovas D."/>
            <person name="Cerqueira G.C."/>
            <person name="Chen F."/>
            <person name="Chen W."/>
            <person name="Choi C."/>
            <person name="Clum A."/>
            <person name="Dos Santos R.A."/>
            <person name="Damasio A.R."/>
            <person name="Diallinas G."/>
            <person name="Emri T."/>
            <person name="Fekete E."/>
            <person name="Flipphi M."/>
            <person name="Freyberg S."/>
            <person name="Gallo A."/>
            <person name="Gournas C."/>
            <person name="Habgood R."/>
            <person name="Hainaut M."/>
            <person name="Harispe M.L."/>
            <person name="Henrissat B."/>
            <person name="Hilden K.S."/>
            <person name="Hope R."/>
            <person name="Hossain A."/>
            <person name="Karabika E."/>
            <person name="Karaffa L."/>
            <person name="Karanyi Z."/>
            <person name="Krasevec N."/>
            <person name="Kuo A."/>
            <person name="Kusch H."/>
            <person name="LaButti K."/>
            <person name="Lagendijk E.L."/>
            <person name="Lapidus A."/>
            <person name="Levasseur A."/>
            <person name="Lindquist E."/>
            <person name="Lipzen A."/>
            <person name="Logrieco A.F."/>
            <person name="MacCabe A."/>
            <person name="Maekelae M.R."/>
            <person name="Malavazi I."/>
            <person name="Melin P."/>
            <person name="Meyer V."/>
            <person name="Mielnichuk N."/>
            <person name="Miskei M."/>
            <person name="Molnar A.P."/>
            <person name="Mule G."/>
            <person name="Ngan C.Y."/>
            <person name="Orejas M."/>
            <person name="Orosz E."/>
            <person name="Ouedraogo J.P."/>
            <person name="Overkamp K.M."/>
            <person name="Park H.-S."/>
            <person name="Perrone G."/>
            <person name="Piumi F."/>
            <person name="Punt P.J."/>
            <person name="Ram A.F."/>
            <person name="Ramon A."/>
            <person name="Rauscher S."/>
            <person name="Record E."/>
            <person name="Riano-Pachon D.M."/>
            <person name="Robert V."/>
            <person name="Roehrig J."/>
            <person name="Ruller R."/>
            <person name="Salamov A."/>
            <person name="Salih N.S."/>
            <person name="Samson R.A."/>
            <person name="Sandor E."/>
            <person name="Sanguinetti M."/>
            <person name="Schuetze T."/>
            <person name="Sepcic K."/>
            <person name="Shelest E."/>
            <person name="Sherlock G."/>
            <person name="Sophianopoulou V."/>
            <person name="Squina F.M."/>
            <person name="Sun H."/>
            <person name="Susca A."/>
            <person name="Todd R.B."/>
            <person name="Tsang A."/>
            <person name="Unkles S.E."/>
            <person name="van de Wiele N."/>
            <person name="van Rossen-Uffink D."/>
            <person name="Oliveira J.V."/>
            <person name="Vesth T.C."/>
            <person name="Visser J."/>
            <person name="Yu J.-H."/>
            <person name="Zhou M."/>
            <person name="Andersen M.R."/>
            <person name="Archer D.B."/>
            <person name="Baker S.E."/>
            <person name="Benoit I."/>
            <person name="Brakhage A.A."/>
            <person name="Braus G.H."/>
            <person name="Fischer R."/>
            <person name="Frisvad J.C."/>
            <person name="Goldman G.H."/>
            <person name="Houbraken J."/>
            <person name="Oakley B."/>
            <person name="Pocsi I."/>
            <person name="Scazzocchio C."/>
            <person name="Seiboth B."/>
            <person name="vanKuyk P.A."/>
            <person name="Wortman J."/>
            <person name="Dyer P.S."/>
            <person name="Grigoriev I.V."/>
        </authorList>
    </citation>
    <scope>NUCLEOTIDE SEQUENCE [LARGE SCALE GENOMIC DNA]</scope>
    <source>
        <strain evidence="3">DTO 134E9</strain>
    </source>
</reference>
<evidence type="ECO:0000256" key="1">
    <source>
        <dbReference type="SAM" id="Phobius"/>
    </source>
</evidence>
<organism evidence="2 3">
    <name type="scientific">Aspergillus wentii DTO 134E9</name>
    <dbReference type="NCBI Taxonomy" id="1073089"/>
    <lineage>
        <taxon>Eukaryota</taxon>
        <taxon>Fungi</taxon>
        <taxon>Dikarya</taxon>
        <taxon>Ascomycota</taxon>
        <taxon>Pezizomycotina</taxon>
        <taxon>Eurotiomycetes</taxon>
        <taxon>Eurotiomycetidae</taxon>
        <taxon>Eurotiales</taxon>
        <taxon>Aspergillaceae</taxon>
        <taxon>Aspergillus</taxon>
        <taxon>Aspergillus subgen. Cremei</taxon>
    </lineage>
</organism>
<protein>
    <submittedName>
        <fullName evidence="2">Uncharacterized protein</fullName>
    </submittedName>
</protein>
<keyword evidence="1" id="KW-0472">Membrane</keyword>
<dbReference type="Proteomes" id="UP000184383">
    <property type="component" value="Unassembled WGS sequence"/>
</dbReference>
<dbReference type="VEuPathDB" id="FungiDB:ASPWEDRAFT_35120"/>
<evidence type="ECO:0000313" key="2">
    <source>
        <dbReference type="EMBL" id="OJJ41552.1"/>
    </source>
</evidence>
<dbReference type="EMBL" id="KV878209">
    <property type="protein sequence ID" value="OJJ41552.1"/>
    <property type="molecule type" value="Genomic_DNA"/>
</dbReference>
<evidence type="ECO:0000313" key="3">
    <source>
        <dbReference type="Proteomes" id="UP000184383"/>
    </source>
</evidence>
<dbReference type="AlphaFoldDB" id="A0A1L9S313"/>